<dbReference type="Proteomes" id="UP000697127">
    <property type="component" value="Unassembled WGS sequence"/>
</dbReference>
<dbReference type="CDD" id="cd23958">
    <property type="entry name" value="SCC2"/>
    <property type="match status" value="1"/>
</dbReference>
<keyword evidence="5 6" id="KW-0131">Cell cycle</keyword>
<evidence type="ECO:0000256" key="3">
    <source>
        <dbReference type="ARBA" id="ARBA00022737"/>
    </source>
</evidence>
<gene>
    <name evidence="9" type="primary">SCC2</name>
    <name evidence="9" type="ORF">C6P40_000241</name>
</gene>
<dbReference type="InterPro" id="IPR011989">
    <property type="entry name" value="ARM-like"/>
</dbReference>
<protein>
    <recommendedName>
        <fullName evidence="6">Sister chromatid cohesion protein</fullName>
    </recommendedName>
</protein>
<dbReference type="PANTHER" id="PTHR21704:SF18">
    <property type="entry name" value="NIPPED-B-LIKE PROTEIN"/>
    <property type="match status" value="1"/>
</dbReference>
<feature type="region of interest" description="Disordered" evidence="7">
    <location>
        <begin position="1"/>
        <end position="24"/>
    </location>
</feature>
<comment type="similarity">
    <text evidence="2 6">Belongs to the SCC2/Nipped-B family.</text>
</comment>
<evidence type="ECO:0000256" key="2">
    <source>
        <dbReference type="ARBA" id="ARBA00009252"/>
    </source>
</evidence>
<dbReference type="InterPro" id="IPR026003">
    <property type="entry name" value="Cohesin_HEAT"/>
</dbReference>
<dbReference type="GO" id="GO:0034087">
    <property type="term" value="P:establishment of mitotic sister chromatid cohesion"/>
    <property type="evidence" value="ECO:0007669"/>
    <property type="project" value="TreeGrafter"/>
</dbReference>
<keyword evidence="3 6" id="KW-0677">Repeat</keyword>
<name>A0A9P6WL12_9ASCO</name>
<dbReference type="Gene3D" id="1.25.10.10">
    <property type="entry name" value="Leucine-rich Repeat Variant"/>
    <property type="match status" value="1"/>
</dbReference>
<evidence type="ECO:0000313" key="10">
    <source>
        <dbReference type="Proteomes" id="UP000697127"/>
    </source>
</evidence>
<organism evidence="9 10">
    <name type="scientific">Pichia californica</name>
    <dbReference type="NCBI Taxonomy" id="460514"/>
    <lineage>
        <taxon>Eukaryota</taxon>
        <taxon>Fungi</taxon>
        <taxon>Dikarya</taxon>
        <taxon>Ascomycota</taxon>
        <taxon>Saccharomycotina</taxon>
        <taxon>Pichiomycetes</taxon>
        <taxon>Pichiales</taxon>
        <taxon>Pichiaceae</taxon>
        <taxon>Pichia</taxon>
    </lineage>
</organism>
<evidence type="ECO:0000259" key="8">
    <source>
        <dbReference type="Pfam" id="PF12830"/>
    </source>
</evidence>
<dbReference type="GO" id="GO:0071169">
    <property type="term" value="P:establishment of protein localization to chromatin"/>
    <property type="evidence" value="ECO:0007669"/>
    <property type="project" value="TreeGrafter"/>
</dbReference>
<keyword evidence="10" id="KW-1185">Reference proteome</keyword>
<sequence>MSKRKRDFANEDEETTPNTSLQHHPLSFLIPKQLTVPFSIPHNPNILSDTLIFSQDDINDNPIEIVPTDLLNLDIWKMEDPDLKFVKFKKPYIELKSTEENMTANLNENLHLDNITQVTDSDYFKQNLKANKMELITELNDDDALLSGITNLINSDLIDETGTTTTTNSYDGSNIKPKDQQIKEETRPDFIYDTKITRSVLISHVLDDFVHTISKLLNDESLETTKHDNDGDDDDDYDDELDLWDTYSFIFSEETKLVRPDILNSIKSKLLDLISTNSHNQLDQIVFSKLLEICLNTLKESLPIEWHDLFESKDNFSILEYQKFAEIMMSCCSIVIILYSNDLIERINKHENSFSMVIDFICIFGSVLKSLYMREKFSEIPDFFIPTIKHYISMISTLYSDVKNLPLDDSSVTRLEYISFDILFVDILVSRERANMNIVLEDLRANFAKLIISIYSSYEDQRVFIFTEIVDNFGTLNPLKSKARNFRPNCGISIQLISFLIVSLIQCHNEYYKTFDYSQYSLLTMNHTTKAKKVELQEITDNLWSSINYQVNSMSKAADEFVISFIKKIISSYTPSLRKIIENTLADFLLMLEITEFPVCSIILNSMLTNLLYTCNNNENTQSSAHALFFEMIGLIGSKILTLKNLLNLPLLDIEIKIDDFELFANDLIVFLSYTKFKNTKSNENLLLFDFISLIHLSKLNKMQVELNKLILSHEESLMQQKLKTDKLLLNSITNTISKLIELPFQNKSPVDIENLSDNQVSEIYKKLIASQDLTHRYNDVLSFILSSLNHPKTKSRMLAVKNLTLLINREPTLLQDEKLRNMIKRRLTESYASVTDAILDLLSKVLECKNEYIEEYTDIISQKIADPSVAVKKKTANLIKYMFLHTNSINSKVKLAVALLSQLDDEEDRIVDLSCRILADLLFVDLGNAVLSNYKSNPVSIQNKAYQIIYVLCGIFSMKESTWNLFERFFEEKIIYTSSFNKSIMNELKQSLEILVETMLELITDSLDKNIAETNVTSENIMGVMSTFVKCNENLISQDQLITIQPYIINDFQGSKVCFYALKVLNLALNHQKSLNRTFVQSCKESLMKRLTKFNSKELDFAIQCVWKLFLINDDTSSVSKACISTLKMLLKYIGDIQRSVKDFRPDSTVLRLLYLIGGFGRYCNFERDRELFVASRLGLLEKEPISVFFLKYLLKFCDSAIENSVRKVAIKNTLNICVSYPKLFFSIPVSKLIESTFKKKDLIISNIVIGSLLTFLEHEELKMIKKNGLDVKRSGSIKLDIAVFHGYTLDYVNDGLCSTLVQKYINNILHICLEKNPETAMNSINFLRMVIKFGFCNPKICFPTVIALECAKSNHIRHIAIELHKFLFEKFETLIESTYSEALKTTFAYVSKVYQLTELANCSNFLKLFFRIVIERKSKQRIEKFIQAILRSVGTASFYKIQKMSKEELTIVQTQIIFLCININEMEFTSQQELLMVITYIEKTILSEESIFLDQFNLLMDLFDDDDQDDNSITDKLKYISTSKVLLSLNCLTKCLITNYSISSDLILKYQESTDKKEFRAHVMKSESNRFFTGEIKKLLVSNEKNQLTLLYKKIQEFEKN</sequence>
<accession>A0A9P6WL12</accession>
<evidence type="ECO:0000313" key="9">
    <source>
        <dbReference type="EMBL" id="KAG0689005.1"/>
    </source>
</evidence>
<evidence type="ECO:0000256" key="6">
    <source>
        <dbReference type="RuleBase" id="RU364107"/>
    </source>
</evidence>
<dbReference type="PANTHER" id="PTHR21704">
    <property type="entry name" value="NIPPED-B-LIKE PROTEIN DELANGIN SCC2-RELATED"/>
    <property type="match status" value="1"/>
</dbReference>
<comment type="subcellular location">
    <subcellularLocation>
        <location evidence="1 6">Nucleus</location>
    </subcellularLocation>
</comment>
<evidence type="ECO:0000256" key="5">
    <source>
        <dbReference type="ARBA" id="ARBA00023306"/>
    </source>
</evidence>
<dbReference type="Pfam" id="PF12830">
    <property type="entry name" value="Nipped-B_C"/>
    <property type="match status" value="1"/>
</dbReference>
<dbReference type="GO" id="GO:0140588">
    <property type="term" value="P:chromatin looping"/>
    <property type="evidence" value="ECO:0007669"/>
    <property type="project" value="InterPro"/>
</dbReference>
<dbReference type="GO" id="GO:0061775">
    <property type="term" value="F:cohesin loader activity"/>
    <property type="evidence" value="ECO:0007669"/>
    <property type="project" value="InterPro"/>
</dbReference>
<evidence type="ECO:0000256" key="1">
    <source>
        <dbReference type="ARBA" id="ARBA00004123"/>
    </source>
</evidence>
<dbReference type="OrthoDB" id="418242at2759"/>
<dbReference type="InterPro" id="IPR024986">
    <property type="entry name" value="Nipped-B_C"/>
</dbReference>
<evidence type="ECO:0000256" key="4">
    <source>
        <dbReference type="ARBA" id="ARBA00023242"/>
    </source>
</evidence>
<dbReference type="SUPFAM" id="SSF48371">
    <property type="entry name" value="ARM repeat"/>
    <property type="match status" value="2"/>
</dbReference>
<dbReference type="Pfam" id="PF12765">
    <property type="entry name" value="Cohesin_HEAT"/>
    <property type="match status" value="1"/>
</dbReference>
<dbReference type="InterPro" id="IPR016024">
    <property type="entry name" value="ARM-type_fold"/>
</dbReference>
<feature type="domain" description="Sister chromatid cohesion C-terminal" evidence="8">
    <location>
        <begin position="1299"/>
        <end position="1485"/>
    </location>
</feature>
<dbReference type="GO" id="GO:0003682">
    <property type="term" value="F:chromatin binding"/>
    <property type="evidence" value="ECO:0007669"/>
    <property type="project" value="TreeGrafter"/>
</dbReference>
<dbReference type="InterPro" id="IPR033031">
    <property type="entry name" value="Scc2/Nipped-B"/>
</dbReference>
<proteinExistence type="inferred from homology"/>
<reference evidence="9" key="1">
    <citation type="submission" date="2020-11" db="EMBL/GenBank/DDBJ databases">
        <title>Kefir isolates.</title>
        <authorList>
            <person name="Marcisauskas S."/>
            <person name="Kim Y."/>
            <person name="Blasche S."/>
        </authorList>
    </citation>
    <scope>NUCLEOTIDE SEQUENCE</scope>
    <source>
        <strain evidence="9">Olga-1</strain>
    </source>
</reference>
<dbReference type="GO" id="GO:1990414">
    <property type="term" value="P:replication-born double-strand break repair via sister chromatid exchange"/>
    <property type="evidence" value="ECO:0007669"/>
    <property type="project" value="TreeGrafter"/>
</dbReference>
<comment type="caution">
    <text evidence="9">The sequence shown here is derived from an EMBL/GenBank/DDBJ whole genome shotgun (WGS) entry which is preliminary data.</text>
</comment>
<keyword evidence="4 6" id="KW-0539">Nucleus</keyword>
<dbReference type="GO" id="GO:0010468">
    <property type="term" value="P:regulation of gene expression"/>
    <property type="evidence" value="ECO:0007669"/>
    <property type="project" value="InterPro"/>
</dbReference>
<dbReference type="EMBL" id="PUHW01000107">
    <property type="protein sequence ID" value="KAG0689005.1"/>
    <property type="molecule type" value="Genomic_DNA"/>
</dbReference>
<dbReference type="GO" id="GO:0090694">
    <property type="term" value="C:Scc2-Scc4 cohesin loading complex"/>
    <property type="evidence" value="ECO:0007669"/>
    <property type="project" value="TreeGrafter"/>
</dbReference>
<evidence type="ECO:0000256" key="7">
    <source>
        <dbReference type="SAM" id="MobiDB-lite"/>
    </source>
</evidence>